<dbReference type="GO" id="GO:0003700">
    <property type="term" value="F:DNA-binding transcription factor activity"/>
    <property type="evidence" value="ECO:0007669"/>
    <property type="project" value="TreeGrafter"/>
</dbReference>
<dbReference type="InterPro" id="IPR050707">
    <property type="entry name" value="HTH_MetabolicPath_Reg"/>
</dbReference>
<dbReference type="PROSITE" id="PS51078">
    <property type="entry name" value="ICLR_ED"/>
    <property type="match status" value="1"/>
</dbReference>
<keyword evidence="1" id="KW-0805">Transcription regulation</keyword>
<dbReference type="RefSeq" id="WP_111213736.1">
    <property type="nucleotide sequence ID" value="NZ_POTY01000053.1"/>
</dbReference>
<dbReference type="InterPro" id="IPR036390">
    <property type="entry name" value="WH_DNA-bd_sf"/>
</dbReference>
<dbReference type="AlphaFoldDB" id="A0A2W2E6E6"/>
<keyword evidence="7" id="KW-1185">Reference proteome</keyword>
<evidence type="ECO:0000256" key="1">
    <source>
        <dbReference type="ARBA" id="ARBA00023015"/>
    </source>
</evidence>
<reference evidence="6 7" key="1">
    <citation type="submission" date="2018-01" db="EMBL/GenBank/DDBJ databases">
        <title>Draft genome sequence of Jishengella sp. NA12.</title>
        <authorList>
            <person name="Sahin N."/>
            <person name="Ay H."/>
            <person name="Saygin H."/>
        </authorList>
    </citation>
    <scope>NUCLEOTIDE SEQUENCE [LARGE SCALE GENOMIC DNA]</scope>
    <source>
        <strain evidence="6 7">NA12</strain>
    </source>
</reference>
<accession>A0A2W2E6E6</accession>
<evidence type="ECO:0000256" key="3">
    <source>
        <dbReference type="ARBA" id="ARBA00023163"/>
    </source>
</evidence>
<dbReference type="SUPFAM" id="SSF55781">
    <property type="entry name" value="GAF domain-like"/>
    <property type="match status" value="1"/>
</dbReference>
<dbReference type="Pfam" id="PF09339">
    <property type="entry name" value="HTH_IclR"/>
    <property type="match status" value="1"/>
</dbReference>
<feature type="domain" description="HTH iclR-type" evidence="4">
    <location>
        <begin position="10"/>
        <end position="71"/>
    </location>
</feature>
<dbReference type="PANTHER" id="PTHR30136:SF24">
    <property type="entry name" value="HTH-TYPE TRANSCRIPTIONAL REPRESSOR ALLR"/>
    <property type="match status" value="1"/>
</dbReference>
<proteinExistence type="predicted"/>
<dbReference type="SUPFAM" id="SSF46785">
    <property type="entry name" value="Winged helix' DNA-binding domain"/>
    <property type="match status" value="1"/>
</dbReference>
<evidence type="ECO:0000259" key="5">
    <source>
        <dbReference type="PROSITE" id="PS51078"/>
    </source>
</evidence>
<dbReference type="InterPro" id="IPR029016">
    <property type="entry name" value="GAF-like_dom_sf"/>
</dbReference>
<evidence type="ECO:0000313" key="7">
    <source>
        <dbReference type="Proteomes" id="UP000248924"/>
    </source>
</evidence>
<dbReference type="PANTHER" id="PTHR30136">
    <property type="entry name" value="HELIX-TURN-HELIX TRANSCRIPTIONAL REGULATOR, ICLR FAMILY"/>
    <property type="match status" value="1"/>
</dbReference>
<dbReference type="InterPro" id="IPR036388">
    <property type="entry name" value="WH-like_DNA-bd_sf"/>
</dbReference>
<gene>
    <name evidence="6" type="ORF">C1I95_11190</name>
</gene>
<dbReference type="PROSITE" id="PS51077">
    <property type="entry name" value="HTH_ICLR"/>
    <property type="match status" value="1"/>
</dbReference>
<keyword evidence="3" id="KW-0804">Transcription</keyword>
<organism evidence="6 7">
    <name type="scientific">Micromonospora craterilacus</name>
    <dbReference type="NCBI Taxonomy" id="1655439"/>
    <lineage>
        <taxon>Bacteria</taxon>
        <taxon>Bacillati</taxon>
        <taxon>Actinomycetota</taxon>
        <taxon>Actinomycetes</taxon>
        <taxon>Micromonosporales</taxon>
        <taxon>Micromonosporaceae</taxon>
        <taxon>Micromonospora</taxon>
    </lineage>
</organism>
<protein>
    <submittedName>
        <fullName evidence="6">IclR family transcriptional regulator</fullName>
    </submittedName>
</protein>
<evidence type="ECO:0000259" key="4">
    <source>
        <dbReference type="PROSITE" id="PS51077"/>
    </source>
</evidence>
<keyword evidence="2" id="KW-0238">DNA-binding</keyword>
<dbReference type="Gene3D" id="1.10.10.10">
    <property type="entry name" value="Winged helix-like DNA-binding domain superfamily/Winged helix DNA-binding domain"/>
    <property type="match status" value="1"/>
</dbReference>
<dbReference type="GO" id="GO:0045892">
    <property type="term" value="P:negative regulation of DNA-templated transcription"/>
    <property type="evidence" value="ECO:0007669"/>
    <property type="project" value="TreeGrafter"/>
</dbReference>
<dbReference type="Proteomes" id="UP000248924">
    <property type="component" value="Unassembled WGS sequence"/>
</dbReference>
<dbReference type="GO" id="GO:0003677">
    <property type="term" value="F:DNA binding"/>
    <property type="evidence" value="ECO:0007669"/>
    <property type="project" value="UniProtKB-KW"/>
</dbReference>
<evidence type="ECO:0000256" key="2">
    <source>
        <dbReference type="ARBA" id="ARBA00023125"/>
    </source>
</evidence>
<evidence type="ECO:0000313" key="6">
    <source>
        <dbReference type="EMBL" id="PZG19672.1"/>
    </source>
</evidence>
<dbReference type="OrthoDB" id="60629at2"/>
<feature type="domain" description="IclR-ED" evidence="5">
    <location>
        <begin position="72"/>
        <end position="254"/>
    </location>
</feature>
<dbReference type="EMBL" id="POTY01000053">
    <property type="protein sequence ID" value="PZG19672.1"/>
    <property type="molecule type" value="Genomic_DNA"/>
</dbReference>
<sequence>MAGNTSTPGATVVSRALALLYAFDEQHPRLSLTELARRADLPAPTVHRLVQDLVAGGALERSTGRHFTIGRRLWDVGVLSPVPTGLQHVASPFLNDIHATTRATVHLAIRDGTRVLYVERLSGRASVPAVSRAGSRLPLHATGVGKVLLAHAPEDVREAVFADLPRLTPYTVVQPQRLREQLAEVRRQGYATTVEEMTLGACSIAVPIVATARDGADPVVVAALGVVVPSLSRDRTRHLTALQVAARGIGRSLR</sequence>
<dbReference type="Gene3D" id="3.30.450.40">
    <property type="match status" value="1"/>
</dbReference>
<comment type="caution">
    <text evidence="6">The sequence shown here is derived from an EMBL/GenBank/DDBJ whole genome shotgun (WGS) entry which is preliminary data.</text>
</comment>
<dbReference type="InterPro" id="IPR014757">
    <property type="entry name" value="Tscrpt_reg_IclR_C"/>
</dbReference>
<dbReference type="SMART" id="SM00346">
    <property type="entry name" value="HTH_ICLR"/>
    <property type="match status" value="1"/>
</dbReference>
<name>A0A2W2E6E6_9ACTN</name>
<dbReference type="InterPro" id="IPR005471">
    <property type="entry name" value="Tscrpt_reg_IclR_N"/>
</dbReference>
<dbReference type="Pfam" id="PF01614">
    <property type="entry name" value="IclR_C"/>
    <property type="match status" value="1"/>
</dbReference>